<evidence type="ECO:0000256" key="7">
    <source>
        <dbReference type="PIRSR" id="PIRSR602401-1"/>
    </source>
</evidence>
<keyword evidence="4 8" id="KW-0560">Oxidoreductase</keyword>
<keyword evidence="11" id="KW-1185">Reference proteome</keyword>
<dbReference type="PROSITE" id="PS00086">
    <property type="entry name" value="CYTOCHROME_P450"/>
    <property type="match status" value="1"/>
</dbReference>
<dbReference type="OrthoDB" id="2789670at2759"/>
<keyword evidence="9" id="KW-0472">Membrane</keyword>
<feature type="transmembrane region" description="Helical" evidence="9">
    <location>
        <begin position="40"/>
        <end position="58"/>
    </location>
</feature>
<keyword evidence="7 8" id="KW-0349">Heme</keyword>
<dbReference type="SUPFAM" id="SSF48264">
    <property type="entry name" value="Cytochrome P450"/>
    <property type="match status" value="1"/>
</dbReference>
<evidence type="ECO:0000313" key="10">
    <source>
        <dbReference type="EMBL" id="PYH95395.1"/>
    </source>
</evidence>
<dbReference type="VEuPathDB" id="FungiDB:BO71DRAFT_204346"/>
<dbReference type="PANTHER" id="PTHR24305:SF172">
    <property type="entry name" value="P450, PUTATIVE (EUROFUNG)-RELATED"/>
    <property type="match status" value="1"/>
</dbReference>
<dbReference type="InterPro" id="IPR001128">
    <property type="entry name" value="Cyt_P450"/>
</dbReference>
<dbReference type="GO" id="GO:0005506">
    <property type="term" value="F:iron ion binding"/>
    <property type="evidence" value="ECO:0007669"/>
    <property type="project" value="InterPro"/>
</dbReference>
<feature type="binding site" description="axial binding residue" evidence="7">
    <location>
        <position position="471"/>
    </location>
    <ligand>
        <name>heme</name>
        <dbReference type="ChEBI" id="CHEBI:30413"/>
    </ligand>
    <ligandPart>
        <name>Fe</name>
        <dbReference type="ChEBI" id="CHEBI:18248"/>
    </ligandPart>
</feature>
<dbReference type="PANTHER" id="PTHR24305">
    <property type="entry name" value="CYTOCHROME P450"/>
    <property type="match status" value="1"/>
</dbReference>
<keyword evidence="9" id="KW-1133">Transmembrane helix</keyword>
<dbReference type="InterPro" id="IPR002401">
    <property type="entry name" value="Cyt_P450_E_grp-I"/>
</dbReference>
<dbReference type="Gene3D" id="1.10.630.10">
    <property type="entry name" value="Cytochrome P450"/>
    <property type="match status" value="1"/>
</dbReference>
<keyword evidence="6 8" id="KW-0503">Monooxygenase</keyword>
<accession>A0A319DDC1</accession>
<dbReference type="PRINTS" id="PR00463">
    <property type="entry name" value="EP450I"/>
</dbReference>
<evidence type="ECO:0000256" key="2">
    <source>
        <dbReference type="ARBA" id="ARBA00010617"/>
    </source>
</evidence>
<name>A0A319DDC1_9EURO</name>
<keyword evidence="9" id="KW-0812">Transmembrane</keyword>
<dbReference type="STRING" id="1448320.A0A319DDC1"/>
<evidence type="ECO:0000256" key="9">
    <source>
        <dbReference type="SAM" id="Phobius"/>
    </source>
</evidence>
<dbReference type="Proteomes" id="UP000247810">
    <property type="component" value="Unassembled WGS sequence"/>
</dbReference>
<comment type="similarity">
    <text evidence="2 8">Belongs to the cytochrome P450 family.</text>
</comment>
<comment type="cofactor">
    <cofactor evidence="1 7">
        <name>heme</name>
        <dbReference type="ChEBI" id="CHEBI:30413"/>
    </cofactor>
</comment>
<dbReference type="InterPro" id="IPR050121">
    <property type="entry name" value="Cytochrome_P450_monoxygenase"/>
</dbReference>
<dbReference type="GO" id="GO:0004497">
    <property type="term" value="F:monooxygenase activity"/>
    <property type="evidence" value="ECO:0007669"/>
    <property type="project" value="UniProtKB-KW"/>
</dbReference>
<reference evidence="10 11" key="1">
    <citation type="submission" date="2018-02" db="EMBL/GenBank/DDBJ databases">
        <title>The genomes of Aspergillus section Nigri reveals drivers in fungal speciation.</title>
        <authorList>
            <consortium name="DOE Joint Genome Institute"/>
            <person name="Vesth T.C."/>
            <person name="Nybo J."/>
            <person name="Theobald S."/>
            <person name="Brandl J."/>
            <person name="Frisvad J.C."/>
            <person name="Nielsen K.F."/>
            <person name="Lyhne E.K."/>
            <person name="Kogle M.E."/>
            <person name="Kuo A."/>
            <person name="Riley R."/>
            <person name="Clum A."/>
            <person name="Nolan M."/>
            <person name="Lipzen A."/>
            <person name="Salamov A."/>
            <person name="Henrissat B."/>
            <person name="Wiebenga A."/>
            <person name="De vries R.P."/>
            <person name="Grigoriev I.V."/>
            <person name="Mortensen U.H."/>
            <person name="Andersen M.R."/>
            <person name="Baker S.E."/>
        </authorList>
    </citation>
    <scope>NUCLEOTIDE SEQUENCE [LARGE SCALE GENOMIC DNA]</scope>
    <source>
        <strain evidence="10 11">CBS 707.79</strain>
    </source>
</reference>
<evidence type="ECO:0000256" key="8">
    <source>
        <dbReference type="RuleBase" id="RU000461"/>
    </source>
</evidence>
<evidence type="ECO:0000256" key="6">
    <source>
        <dbReference type="ARBA" id="ARBA00023033"/>
    </source>
</evidence>
<evidence type="ECO:0000256" key="4">
    <source>
        <dbReference type="ARBA" id="ARBA00023002"/>
    </source>
</evidence>
<evidence type="ECO:0000256" key="1">
    <source>
        <dbReference type="ARBA" id="ARBA00001971"/>
    </source>
</evidence>
<dbReference type="CDD" id="cd11061">
    <property type="entry name" value="CYP67-like"/>
    <property type="match status" value="1"/>
</dbReference>
<sequence length="529" mass="59975">MWSLFTIAPYAFVVGLLGISYFLVWPFVQYIRDPKGLRKFPNLTPFSGMSAVPFMIMASRGFRSRELAELHREKPVIRTGPNTLSYGDVRAIKDIYGHNTKCIKDPSYVVTAGTHYHLADVIDRSDHARKRKVLSSAYALKNLETWEHKVSDKVEKVVAHFDKVCTAAPSEAVAAGTVAPDPQDLTVDFRAWTNYFTLDAIADIGLSEKLGFLDSGSDVCVAERKDGSTYSVHLREALYPTARKQSLILWNYEWYPVLNKLVNVIPFFGRMQQSSNNWDNIVWRRSIDRLRRYEAGEKLDDFFQALMEDKNGRANNLEWGDVVSEVNIMMNAGSVTTAIAIANVMYQLLRNPQCLAQLRAEVDGVLEADEVIAPYDKVKHLPYLRACLDESLRIFPPTAHGLPRETPAEGMEILGQWVPGHTTVSMSAYVAHRDERAFPQADQYLPERWLGEEGKALQPYFVAFSAGARSCIGRNISYLEQTKILATLVHRYDFALPSPQWELQRLETMNLILGDMPVKVWRRAVETTD</sequence>
<proteinExistence type="inferred from homology"/>
<dbReference type="InterPro" id="IPR017972">
    <property type="entry name" value="Cyt_P450_CS"/>
</dbReference>
<dbReference type="AlphaFoldDB" id="A0A319DDC1"/>
<dbReference type="Pfam" id="PF00067">
    <property type="entry name" value="p450"/>
    <property type="match status" value="1"/>
</dbReference>
<protein>
    <submittedName>
        <fullName evidence="10">Cytochrome P450</fullName>
    </submittedName>
</protein>
<feature type="transmembrane region" description="Helical" evidence="9">
    <location>
        <begin position="6"/>
        <end position="28"/>
    </location>
</feature>
<keyword evidence="5 7" id="KW-0408">Iron</keyword>
<dbReference type="GO" id="GO:0016705">
    <property type="term" value="F:oxidoreductase activity, acting on paired donors, with incorporation or reduction of molecular oxygen"/>
    <property type="evidence" value="ECO:0007669"/>
    <property type="project" value="InterPro"/>
</dbReference>
<dbReference type="InterPro" id="IPR036396">
    <property type="entry name" value="Cyt_P450_sf"/>
</dbReference>
<gene>
    <name evidence="10" type="ORF">BO71DRAFT_204346</name>
</gene>
<evidence type="ECO:0000256" key="5">
    <source>
        <dbReference type="ARBA" id="ARBA00023004"/>
    </source>
</evidence>
<dbReference type="EMBL" id="KZ825854">
    <property type="protein sequence ID" value="PYH95395.1"/>
    <property type="molecule type" value="Genomic_DNA"/>
</dbReference>
<keyword evidence="3 7" id="KW-0479">Metal-binding</keyword>
<organism evidence="10 11">
    <name type="scientific">Aspergillus ellipticus CBS 707.79</name>
    <dbReference type="NCBI Taxonomy" id="1448320"/>
    <lineage>
        <taxon>Eukaryota</taxon>
        <taxon>Fungi</taxon>
        <taxon>Dikarya</taxon>
        <taxon>Ascomycota</taxon>
        <taxon>Pezizomycotina</taxon>
        <taxon>Eurotiomycetes</taxon>
        <taxon>Eurotiomycetidae</taxon>
        <taxon>Eurotiales</taxon>
        <taxon>Aspergillaceae</taxon>
        <taxon>Aspergillus</taxon>
        <taxon>Aspergillus subgen. Circumdati</taxon>
    </lineage>
</organism>
<evidence type="ECO:0000313" key="11">
    <source>
        <dbReference type="Proteomes" id="UP000247810"/>
    </source>
</evidence>
<dbReference type="GO" id="GO:0020037">
    <property type="term" value="F:heme binding"/>
    <property type="evidence" value="ECO:0007669"/>
    <property type="project" value="InterPro"/>
</dbReference>
<dbReference type="PRINTS" id="PR00385">
    <property type="entry name" value="P450"/>
</dbReference>
<evidence type="ECO:0000256" key="3">
    <source>
        <dbReference type="ARBA" id="ARBA00022723"/>
    </source>
</evidence>